<protein>
    <submittedName>
        <fullName evidence="1">Uncharacterized protein</fullName>
    </submittedName>
</protein>
<dbReference type="Proteomes" id="UP000178534">
    <property type="component" value="Unassembled WGS sequence"/>
</dbReference>
<dbReference type="AlphaFoldDB" id="A0A1G2DIC6"/>
<gene>
    <name evidence="1" type="ORF">A2942_01145</name>
</gene>
<organism evidence="1 2">
    <name type="scientific">Candidatus Lloydbacteria bacterium RIFCSPLOWO2_01_FULL_50_20</name>
    <dbReference type="NCBI Taxonomy" id="1798665"/>
    <lineage>
        <taxon>Bacteria</taxon>
        <taxon>Candidatus Lloydiibacteriota</taxon>
    </lineage>
</organism>
<proteinExistence type="predicted"/>
<evidence type="ECO:0000313" key="1">
    <source>
        <dbReference type="EMBL" id="OGZ13434.1"/>
    </source>
</evidence>
<accession>A0A1G2DIC6</accession>
<dbReference type="EMBL" id="MHLP01000007">
    <property type="protein sequence ID" value="OGZ13434.1"/>
    <property type="molecule type" value="Genomic_DNA"/>
</dbReference>
<comment type="caution">
    <text evidence="1">The sequence shown here is derived from an EMBL/GenBank/DDBJ whole genome shotgun (WGS) entry which is preliminary data.</text>
</comment>
<evidence type="ECO:0000313" key="2">
    <source>
        <dbReference type="Proteomes" id="UP000178534"/>
    </source>
</evidence>
<reference evidence="1 2" key="1">
    <citation type="journal article" date="2016" name="Nat. Commun.">
        <title>Thousands of microbial genomes shed light on interconnected biogeochemical processes in an aquifer system.</title>
        <authorList>
            <person name="Anantharaman K."/>
            <person name="Brown C.T."/>
            <person name="Hug L.A."/>
            <person name="Sharon I."/>
            <person name="Castelle C.J."/>
            <person name="Probst A.J."/>
            <person name="Thomas B.C."/>
            <person name="Singh A."/>
            <person name="Wilkins M.J."/>
            <person name="Karaoz U."/>
            <person name="Brodie E.L."/>
            <person name="Williams K.H."/>
            <person name="Hubbard S.S."/>
            <person name="Banfield J.F."/>
        </authorList>
    </citation>
    <scope>NUCLEOTIDE SEQUENCE [LARGE SCALE GENOMIC DNA]</scope>
</reference>
<sequence length="112" mass="12797">MLGSKCCQNLPSLGNVTIFELLSRPLRKSESTFKPNEPVIYPLIIPVKQSLQISFLLQKFRFFTHIHFVRDNRSIFQHKMPLASPFSILSIISPKKGRPGCLADFVEVIILK</sequence>
<name>A0A1G2DIC6_9BACT</name>